<evidence type="ECO:0000256" key="6">
    <source>
        <dbReference type="ARBA" id="ARBA00022776"/>
    </source>
</evidence>
<feature type="coiled-coil region" evidence="11">
    <location>
        <begin position="707"/>
        <end position="960"/>
    </location>
</feature>
<dbReference type="Proteomes" id="UP001642502">
    <property type="component" value="Unassembled WGS sequence"/>
</dbReference>
<dbReference type="EMBL" id="CAWUON010000005">
    <property type="protein sequence ID" value="CAK7264095.1"/>
    <property type="molecule type" value="Genomic_DNA"/>
</dbReference>
<comment type="similarity">
    <text evidence="3">Belongs to the SMC family. SMC1 subfamily.</text>
</comment>
<evidence type="ECO:0000313" key="15">
    <source>
        <dbReference type="Proteomes" id="UP001642502"/>
    </source>
</evidence>
<evidence type="ECO:0000313" key="14">
    <source>
        <dbReference type="EMBL" id="CAK7264095.1"/>
    </source>
</evidence>
<dbReference type="CDD" id="cd03275">
    <property type="entry name" value="ABC_SMC1_euk"/>
    <property type="match status" value="2"/>
</dbReference>
<proteinExistence type="inferred from homology"/>
<accession>A0ABP0D7B3</accession>
<dbReference type="PANTHER" id="PTHR18937">
    <property type="entry name" value="STRUCTURAL MAINTENANCE OF CHROMOSOMES SMC FAMILY MEMBER"/>
    <property type="match status" value="1"/>
</dbReference>
<dbReference type="InterPro" id="IPR024704">
    <property type="entry name" value="SMC"/>
</dbReference>
<evidence type="ECO:0000256" key="10">
    <source>
        <dbReference type="PIRNR" id="PIRNR005719"/>
    </source>
</evidence>
<name>A0ABP0D7B3_9PEZI</name>
<dbReference type="InterPro" id="IPR010935">
    <property type="entry name" value="SMC_hinge"/>
</dbReference>
<dbReference type="Gene3D" id="1.20.1060.20">
    <property type="match status" value="1"/>
</dbReference>
<dbReference type="Gene3D" id="3.30.70.1620">
    <property type="match status" value="1"/>
</dbReference>
<keyword evidence="5" id="KW-0132">Cell division</keyword>
<keyword evidence="15" id="KW-1185">Reference proteome</keyword>
<reference evidence="14 15" key="1">
    <citation type="submission" date="2024-01" db="EMBL/GenBank/DDBJ databases">
        <authorList>
            <person name="Allen C."/>
            <person name="Tagirdzhanova G."/>
        </authorList>
    </citation>
    <scope>NUCLEOTIDE SEQUENCE [LARGE SCALE GENOMIC DNA]</scope>
    <source>
        <strain evidence="14 15">CBS 119000</strain>
    </source>
</reference>
<dbReference type="Pfam" id="PF02463">
    <property type="entry name" value="SMC_N"/>
    <property type="match status" value="1"/>
</dbReference>
<keyword evidence="7 11" id="KW-0175">Coiled coil</keyword>
<keyword evidence="8 10" id="KW-0539">Nucleus</keyword>
<protein>
    <recommendedName>
        <fullName evidence="10">Structural maintenance of chromosomes protein</fullName>
    </recommendedName>
</protein>
<sequence>MGKLNRLELFNFKSYKGHHVLLFGDSYFTSVVGPNGSGKSNSMDAISFVLGIKSSHLRSSHLKDLVYRGRVMETSKPNKDAPLQPDANGHTNGNHANDDHDEDEDETAATSGGKKGKDPKNAWVMAVYEDDAGDTHRWKRTITSGGSSEYRINNSVVTAQEYNAALEAENILIKARNFLVFQGDVEAIASQSSQELTRLIEQISGSLDFKQEYERLQAQAEQALENQNFHLTRRRAINAEIKQYQEQKAEAESFQRKLNERDDAIVDQMLWKIFHHQRIMDDSSNQIQEHNENLSEFQRNLTEAETKLEKAQAEQAAANKEASRIERRIRHKERDIDEEETKLIPVSEKVDQLSKDVDYFKQKIASATEERDTQAARVQKAEKDIALVEKARQQFEKQWKEQLQKQGKDLSDDDRKEYHTLRAQVRAKCAVELADRDNVRRQLKSEEVTVNTIRGNVDSRQAKVTKLEAELETIKERHNICQEDVRKIGQGMDAAKKDFNQAKSERVRVNNTVTELEEQMQDISTRLETARSGMVQSRRETRVKEIVSQMRRIYPGVHGRVGELCKPKQKRFDEAVVTALGHDFDSVVVDTEKTAAECIQYLKEQRHTPMTFIPLDNVKVSAPNTAIKAIQGARLTIDTIDFDSNLERGMAFACGGSVICDSMDVAKSIVYQKKLPIKAVTLEGFLINRSGTMTGGRMVDQKGNRGKRFAEEDVQNLERMFEKKRADLEKLPKPSHLLHHEKVLNDELIHLEQRLRAARAELEAFEKNMSGKQSEVAEEKQQLLEKEARLAQETAELDKTQSAASKIEQAITKVEDKIFASFCKKHSFKDVREYEAQQGSLEQEAAEKRSEFEVQLQRLKSTMSWEASRHDSTRTRVDQMQRRLQQLTKDLKEHKAEKKQIEARKAEAQADVDKLSADLKTIQEKNSDTSDKVAAARMDVSKWQRDIESRLSEINALETEVQKNSAAKFALLQRCKMEQIQIPLEEGSLDDLPNEDQLLNQDTDAMDIDDGDDGVMEAAMNDHGIEVDFERLQAELQNGEDEERVEERLEAKIAELTAELEKLNPNMRAIERLESVEIKLREVDKDFEDSKKVAHRIKTDFEDVKEQRTDVFRRAFSHIREQITEVYKELTRTEAYPLGGQAYLDIEAEGDEPPYLSGVKYHAMPPLKRFRDMEHLSGGEKTMAALALLFAIHSYRPSPFFVLDEVDAALDNANVDKIKKYIREHAGPGMQFIVISLKPGLFQDSESLVGVYRDQEVNSSKTLTLDLRKYN</sequence>
<dbReference type="Gene3D" id="3.40.50.300">
    <property type="entry name" value="P-loop containing nucleotide triphosphate hydrolases"/>
    <property type="match status" value="2"/>
</dbReference>
<evidence type="ECO:0000256" key="5">
    <source>
        <dbReference type="ARBA" id="ARBA00022618"/>
    </source>
</evidence>
<evidence type="ECO:0000259" key="13">
    <source>
        <dbReference type="SMART" id="SM00968"/>
    </source>
</evidence>
<evidence type="ECO:0000256" key="12">
    <source>
        <dbReference type="SAM" id="MobiDB-lite"/>
    </source>
</evidence>
<keyword evidence="9" id="KW-0131">Cell cycle</keyword>
<dbReference type="InterPro" id="IPR028468">
    <property type="entry name" value="Smc1_ABC"/>
</dbReference>
<evidence type="ECO:0000256" key="4">
    <source>
        <dbReference type="ARBA" id="ARBA00022454"/>
    </source>
</evidence>
<keyword evidence="6" id="KW-0498">Mitosis</keyword>
<feature type="coiled-coil region" evidence="11">
    <location>
        <begin position="457"/>
        <end position="533"/>
    </location>
</feature>
<keyword evidence="4" id="KW-0158">Chromosome</keyword>
<dbReference type="Gene3D" id="1.10.287.1490">
    <property type="match status" value="1"/>
</dbReference>
<dbReference type="SUPFAM" id="SSF75553">
    <property type="entry name" value="Smc hinge domain"/>
    <property type="match status" value="1"/>
</dbReference>
<dbReference type="Gene3D" id="1.20.5.340">
    <property type="match status" value="1"/>
</dbReference>
<feature type="domain" description="SMC hinge" evidence="13">
    <location>
        <begin position="555"/>
        <end position="670"/>
    </location>
</feature>
<comment type="caution">
    <text evidence="14">The sequence shown here is derived from an EMBL/GenBank/DDBJ whole genome shotgun (WGS) entry which is preliminary data.</text>
</comment>
<feature type="coiled-coil region" evidence="11">
    <location>
        <begin position="1029"/>
        <end position="1086"/>
    </location>
</feature>
<evidence type="ECO:0000256" key="1">
    <source>
        <dbReference type="ARBA" id="ARBA00004123"/>
    </source>
</evidence>
<organism evidence="14 15">
    <name type="scientific">Sporothrix epigloea</name>
    <dbReference type="NCBI Taxonomy" id="1892477"/>
    <lineage>
        <taxon>Eukaryota</taxon>
        <taxon>Fungi</taxon>
        <taxon>Dikarya</taxon>
        <taxon>Ascomycota</taxon>
        <taxon>Pezizomycotina</taxon>
        <taxon>Sordariomycetes</taxon>
        <taxon>Sordariomycetidae</taxon>
        <taxon>Ophiostomatales</taxon>
        <taxon>Ophiostomataceae</taxon>
        <taxon>Sporothrix</taxon>
    </lineage>
</organism>
<dbReference type="SMART" id="SM00968">
    <property type="entry name" value="SMC_hinge"/>
    <property type="match status" value="1"/>
</dbReference>
<evidence type="ECO:0000256" key="8">
    <source>
        <dbReference type="ARBA" id="ARBA00023242"/>
    </source>
</evidence>
<feature type="coiled-coil region" evidence="11">
    <location>
        <begin position="206"/>
        <end position="398"/>
    </location>
</feature>
<evidence type="ECO:0000256" key="11">
    <source>
        <dbReference type="SAM" id="Coils"/>
    </source>
</evidence>
<dbReference type="InterPro" id="IPR027417">
    <property type="entry name" value="P-loop_NTPase"/>
</dbReference>
<evidence type="ECO:0000256" key="2">
    <source>
        <dbReference type="ARBA" id="ARBA00004286"/>
    </source>
</evidence>
<dbReference type="PANTHER" id="PTHR18937:SF12">
    <property type="entry name" value="STRUCTURAL MAINTENANCE OF CHROMOSOMES PROTEIN"/>
    <property type="match status" value="1"/>
</dbReference>
<dbReference type="InterPro" id="IPR003395">
    <property type="entry name" value="RecF/RecN/SMC_N"/>
</dbReference>
<gene>
    <name evidence="14" type="primary">SMC1</name>
    <name evidence="14" type="ORF">SEPCBS119000_000824</name>
</gene>
<dbReference type="PIRSF" id="PIRSF005719">
    <property type="entry name" value="SMC"/>
    <property type="match status" value="1"/>
</dbReference>
<dbReference type="Pfam" id="PF06470">
    <property type="entry name" value="SMC_hinge"/>
    <property type="match status" value="1"/>
</dbReference>
<comment type="subcellular location">
    <subcellularLocation>
        <location evidence="2">Chromosome</location>
    </subcellularLocation>
    <subcellularLocation>
        <location evidence="1 10">Nucleus</location>
    </subcellularLocation>
</comment>
<dbReference type="InterPro" id="IPR036277">
    <property type="entry name" value="SMC_hinge_sf"/>
</dbReference>
<dbReference type="SUPFAM" id="SSF52540">
    <property type="entry name" value="P-loop containing nucleoside triphosphate hydrolases"/>
    <property type="match status" value="1"/>
</dbReference>
<evidence type="ECO:0000256" key="9">
    <source>
        <dbReference type="ARBA" id="ARBA00023306"/>
    </source>
</evidence>
<evidence type="ECO:0000256" key="3">
    <source>
        <dbReference type="ARBA" id="ARBA00005597"/>
    </source>
</evidence>
<evidence type="ECO:0000256" key="7">
    <source>
        <dbReference type="ARBA" id="ARBA00023054"/>
    </source>
</evidence>
<feature type="region of interest" description="Disordered" evidence="12">
    <location>
        <begin position="74"/>
        <end position="119"/>
    </location>
</feature>